<feature type="transmembrane region" description="Helical" evidence="6">
    <location>
        <begin position="51"/>
        <end position="69"/>
    </location>
</feature>
<dbReference type="Pfam" id="PF07690">
    <property type="entry name" value="MFS_1"/>
    <property type="match status" value="1"/>
</dbReference>
<comment type="caution">
    <text evidence="8">The sequence shown here is derived from an EMBL/GenBank/DDBJ whole genome shotgun (WGS) entry which is preliminary data.</text>
</comment>
<feature type="transmembrane region" description="Helical" evidence="6">
    <location>
        <begin position="257"/>
        <end position="279"/>
    </location>
</feature>
<feature type="transmembrane region" description="Helical" evidence="6">
    <location>
        <begin position="310"/>
        <end position="335"/>
    </location>
</feature>
<dbReference type="InterPro" id="IPR011701">
    <property type="entry name" value="MFS"/>
</dbReference>
<sequence length="402" mass="42223">MPRSSSFSSVAEPKTQWLEVILLWIAGVSAAMQFAKFSISFDTLLSHYDMGATSTGAALSAVGLAGLIFGVSAGMIASRVGYLKVLVGALLLGGTLSLIQSRLPSFDFLLITRLLEGFSQLGVVVTAPTLIAKLSAPQHRSLTMGLWGTFFGVAFAVSGWIGKGLLDNLGLQAVFLGHSLLIFTMGIVLFFMLRKHPVLNLLPVTGTQAGFLTQMLQVYRNPRSLLPSCVFLFYTFTLVSVLTYVPSLVGNASLTAWMLIVLPLVSTCGTFLAGAIAQYVMKPQRVALLAYSGVAVGISCAFVMSGTAWIFFMAIGVVVLCLGMVSGSSLAMIPILARSPNEQAQSYGLLAQFGNLGGTIGPPAFATAIATYGLSGLVVLVLCVCVCGVSFSVLSGRIQTAS</sequence>
<feature type="transmembrane region" description="Helical" evidence="6">
    <location>
        <begin position="144"/>
        <end position="161"/>
    </location>
</feature>
<accession>A0A9X1IN32</accession>
<feature type="transmembrane region" description="Helical" evidence="6">
    <location>
        <begin position="21"/>
        <end position="39"/>
    </location>
</feature>
<dbReference type="RefSeq" id="WP_226754690.1">
    <property type="nucleotide sequence ID" value="NZ_JAJATW010000015.1"/>
</dbReference>
<dbReference type="PANTHER" id="PTHR43124">
    <property type="entry name" value="PURINE EFFLUX PUMP PBUE"/>
    <property type="match status" value="1"/>
</dbReference>
<keyword evidence="4 6" id="KW-1133">Transmembrane helix</keyword>
<feature type="domain" description="Major facilitator superfamily (MFS) profile" evidence="7">
    <location>
        <begin position="19"/>
        <end position="400"/>
    </location>
</feature>
<organism evidence="8 9">
    <name type="scientific">Marinomonas algarum</name>
    <dbReference type="NCBI Taxonomy" id="2883105"/>
    <lineage>
        <taxon>Bacteria</taxon>
        <taxon>Pseudomonadati</taxon>
        <taxon>Pseudomonadota</taxon>
        <taxon>Gammaproteobacteria</taxon>
        <taxon>Oceanospirillales</taxon>
        <taxon>Oceanospirillaceae</taxon>
        <taxon>Marinomonas</taxon>
    </lineage>
</organism>
<gene>
    <name evidence="8" type="ORF">LG368_10570</name>
</gene>
<keyword evidence="2" id="KW-1003">Cell membrane</keyword>
<keyword evidence="9" id="KW-1185">Reference proteome</keyword>
<dbReference type="GO" id="GO:0005886">
    <property type="term" value="C:plasma membrane"/>
    <property type="evidence" value="ECO:0007669"/>
    <property type="project" value="UniProtKB-SubCell"/>
</dbReference>
<feature type="transmembrane region" description="Helical" evidence="6">
    <location>
        <begin position="347"/>
        <end position="366"/>
    </location>
</feature>
<dbReference type="InterPro" id="IPR020846">
    <property type="entry name" value="MFS_dom"/>
</dbReference>
<evidence type="ECO:0000256" key="6">
    <source>
        <dbReference type="SAM" id="Phobius"/>
    </source>
</evidence>
<reference evidence="8" key="1">
    <citation type="submission" date="2021-10" db="EMBL/GenBank/DDBJ databases">
        <title>Marinomonas pontica sp. nov., isolated from the Black Sea.</title>
        <authorList>
            <person name="Zhao L.-H."/>
            <person name="Xue J.-H."/>
        </authorList>
    </citation>
    <scope>NUCLEOTIDE SEQUENCE</scope>
    <source>
        <strain evidence="8">E8</strain>
    </source>
</reference>
<evidence type="ECO:0000256" key="5">
    <source>
        <dbReference type="ARBA" id="ARBA00023136"/>
    </source>
</evidence>
<comment type="subcellular location">
    <subcellularLocation>
        <location evidence="1">Cell membrane</location>
        <topology evidence="1">Multi-pass membrane protein</topology>
    </subcellularLocation>
</comment>
<feature type="transmembrane region" description="Helical" evidence="6">
    <location>
        <begin position="173"/>
        <end position="193"/>
    </location>
</feature>
<feature type="transmembrane region" description="Helical" evidence="6">
    <location>
        <begin position="111"/>
        <end position="132"/>
    </location>
</feature>
<evidence type="ECO:0000259" key="7">
    <source>
        <dbReference type="PROSITE" id="PS50850"/>
    </source>
</evidence>
<protein>
    <submittedName>
        <fullName evidence="8">MFS transporter</fullName>
    </submittedName>
</protein>
<dbReference type="InterPro" id="IPR036259">
    <property type="entry name" value="MFS_trans_sf"/>
</dbReference>
<dbReference type="AlphaFoldDB" id="A0A9X1IN32"/>
<dbReference type="PANTHER" id="PTHR43124:SF3">
    <property type="entry name" value="CHLORAMPHENICOL EFFLUX PUMP RV0191"/>
    <property type="match status" value="1"/>
</dbReference>
<dbReference type="InterPro" id="IPR050189">
    <property type="entry name" value="MFS_Efflux_Transporters"/>
</dbReference>
<proteinExistence type="predicted"/>
<name>A0A9X1IN32_9GAMM</name>
<dbReference type="EMBL" id="JAJATW010000015">
    <property type="protein sequence ID" value="MCB5162337.1"/>
    <property type="molecule type" value="Genomic_DNA"/>
</dbReference>
<dbReference type="SUPFAM" id="SSF103473">
    <property type="entry name" value="MFS general substrate transporter"/>
    <property type="match status" value="1"/>
</dbReference>
<evidence type="ECO:0000256" key="2">
    <source>
        <dbReference type="ARBA" id="ARBA00022475"/>
    </source>
</evidence>
<feature type="transmembrane region" description="Helical" evidence="6">
    <location>
        <begin position="286"/>
        <end position="304"/>
    </location>
</feature>
<feature type="transmembrane region" description="Helical" evidence="6">
    <location>
        <begin position="372"/>
        <end position="394"/>
    </location>
</feature>
<feature type="transmembrane region" description="Helical" evidence="6">
    <location>
        <begin position="81"/>
        <end position="99"/>
    </location>
</feature>
<dbReference type="GO" id="GO:0022857">
    <property type="term" value="F:transmembrane transporter activity"/>
    <property type="evidence" value="ECO:0007669"/>
    <property type="project" value="InterPro"/>
</dbReference>
<evidence type="ECO:0000313" key="8">
    <source>
        <dbReference type="EMBL" id="MCB5162337.1"/>
    </source>
</evidence>
<keyword evidence="5 6" id="KW-0472">Membrane</keyword>
<dbReference type="Gene3D" id="1.20.1250.20">
    <property type="entry name" value="MFS general substrate transporter like domains"/>
    <property type="match status" value="1"/>
</dbReference>
<keyword evidence="3 6" id="KW-0812">Transmembrane</keyword>
<dbReference type="Proteomes" id="UP001139095">
    <property type="component" value="Unassembled WGS sequence"/>
</dbReference>
<evidence type="ECO:0000256" key="3">
    <source>
        <dbReference type="ARBA" id="ARBA00022692"/>
    </source>
</evidence>
<evidence type="ECO:0000256" key="4">
    <source>
        <dbReference type="ARBA" id="ARBA00022989"/>
    </source>
</evidence>
<feature type="transmembrane region" description="Helical" evidence="6">
    <location>
        <begin position="225"/>
        <end position="245"/>
    </location>
</feature>
<evidence type="ECO:0000256" key="1">
    <source>
        <dbReference type="ARBA" id="ARBA00004651"/>
    </source>
</evidence>
<evidence type="ECO:0000313" key="9">
    <source>
        <dbReference type="Proteomes" id="UP001139095"/>
    </source>
</evidence>
<dbReference type="PROSITE" id="PS50850">
    <property type="entry name" value="MFS"/>
    <property type="match status" value="1"/>
</dbReference>